<evidence type="ECO:0000256" key="5">
    <source>
        <dbReference type="ARBA" id="ARBA00022701"/>
    </source>
</evidence>
<evidence type="ECO:0000259" key="21">
    <source>
        <dbReference type="Pfam" id="PF12781"/>
    </source>
</evidence>
<name>A0A8J2WZL2_9STRA</name>
<dbReference type="Gene3D" id="1.10.8.720">
    <property type="entry name" value="Region D6 of dynein motor"/>
    <property type="match status" value="1"/>
</dbReference>
<evidence type="ECO:0000259" key="17">
    <source>
        <dbReference type="Pfam" id="PF08393"/>
    </source>
</evidence>
<evidence type="ECO:0000256" key="3">
    <source>
        <dbReference type="ARBA" id="ARBA00022441"/>
    </source>
</evidence>
<dbReference type="InterPro" id="IPR041589">
    <property type="entry name" value="DNAH3_AAA_lid_1"/>
</dbReference>
<keyword evidence="4" id="KW-0963">Cytoplasm</keyword>
<keyword evidence="11" id="KW-0969">Cilium</keyword>
<feature type="domain" description="Dynein heavy chain AAA module D4" evidence="20">
    <location>
        <begin position="1865"/>
        <end position="2125"/>
    </location>
</feature>
<dbReference type="Gene3D" id="3.40.50.300">
    <property type="entry name" value="P-loop containing nucleotide triphosphate hydrolases"/>
    <property type="match status" value="5"/>
</dbReference>
<evidence type="ECO:0000256" key="9">
    <source>
        <dbReference type="ARBA" id="ARBA00023017"/>
    </source>
</evidence>
<keyword evidence="8" id="KW-0067">ATP-binding</keyword>
<evidence type="ECO:0000313" key="26">
    <source>
        <dbReference type="EMBL" id="CAH0372475.1"/>
    </source>
</evidence>
<dbReference type="Gene3D" id="3.20.180.20">
    <property type="entry name" value="Dynein heavy chain, N-terminal domain 2"/>
    <property type="match status" value="1"/>
</dbReference>
<dbReference type="GO" id="GO:0051959">
    <property type="term" value="F:dynein light intermediate chain binding"/>
    <property type="evidence" value="ECO:0007669"/>
    <property type="project" value="InterPro"/>
</dbReference>
<evidence type="ECO:0000256" key="13">
    <source>
        <dbReference type="ARBA" id="ARBA00023212"/>
    </source>
</evidence>
<dbReference type="FunFam" id="1.20.920.20:FF:000001">
    <property type="entry name" value="dynein heavy chain 2, axonemal"/>
    <property type="match status" value="1"/>
</dbReference>
<dbReference type="InterPro" id="IPR035699">
    <property type="entry name" value="AAA_6"/>
</dbReference>
<keyword evidence="9" id="KW-0243">Dynein</keyword>
<feature type="domain" description="Dynein heavy chain AAA lid" evidence="24">
    <location>
        <begin position="3259"/>
        <end position="3396"/>
    </location>
</feature>
<dbReference type="Pfam" id="PF03028">
    <property type="entry name" value="Dynein_heavy"/>
    <property type="match status" value="1"/>
</dbReference>
<keyword evidence="10 15" id="KW-0175">Coiled coil</keyword>
<dbReference type="InterPro" id="IPR027417">
    <property type="entry name" value="P-loop_NTPase"/>
</dbReference>
<protein>
    <submittedName>
        <fullName evidence="26">Uncharacterized protein</fullName>
    </submittedName>
</protein>
<comment type="subcellular location">
    <subcellularLocation>
        <location evidence="1">Cytoplasm</location>
        <location evidence="1">Cytoskeleton</location>
        <location evidence="1">Cilium axoneme</location>
    </subcellularLocation>
</comment>
<dbReference type="Pfam" id="PF12777">
    <property type="entry name" value="MT"/>
    <property type="match status" value="1"/>
</dbReference>
<dbReference type="GO" id="GO:0008569">
    <property type="term" value="F:minus-end-directed microtubule motor activity"/>
    <property type="evidence" value="ECO:0007669"/>
    <property type="project" value="InterPro"/>
</dbReference>
<dbReference type="Gene3D" id="1.20.920.30">
    <property type="match status" value="1"/>
</dbReference>
<dbReference type="InterPro" id="IPR043160">
    <property type="entry name" value="Dynein_C_barrel"/>
</dbReference>
<dbReference type="InterPro" id="IPR026983">
    <property type="entry name" value="DHC"/>
</dbReference>
<feature type="coiled-coil region" evidence="15">
    <location>
        <begin position="194"/>
        <end position="239"/>
    </location>
</feature>
<comment type="caution">
    <text evidence="26">The sequence shown here is derived from an EMBL/GenBank/DDBJ whole genome shotgun (WGS) entry which is preliminary data.</text>
</comment>
<keyword evidence="13" id="KW-0206">Cytoskeleton</keyword>
<evidence type="ECO:0000259" key="24">
    <source>
        <dbReference type="Pfam" id="PF18198"/>
    </source>
</evidence>
<feature type="domain" description="Dynein heavy chain coiled coil stalk" evidence="19">
    <location>
        <begin position="2139"/>
        <end position="2495"/>
    </location>
</feature>
<feature type="domain" description="Dynein heavy chain ATP-binding dynein motor region" evidence="21">
    <location>
        <begin position="2526"/>
        <end position="2748"/>
    </location>
</feature>
<feature type="domain" description="Dynein heavy chain C-terminal" evidence="25">
    <location>
        <begin position="3404"/>
        <end position="3733"/>
    </location>
</feature>
<dbReference type="Gene3D" id="1.20.58.1120">
    <property type="match status" value="1"/>
</dbReference>
<dbReference type="InterPro" id="IPR042219">
    <property type="entry name" value="AAA_lid_11_sf"/>
</dbReference>
<keyword evidence="14" id="KW-0966">Cell projection</keyword>
<feature type="domain" description="Dynein heavy chain linker" evidence="17">
    <location>
        <begin position="311"/>
        <end position="718"/>
    </location>
</feature>
<dbReference type="Gene3D" id="1.10.287.2620">
    <property type="match status" value="1"/>
</dbReference>
<evidence type="ECO:0000256" key="11">
    <source>
        <dbReference type="ARBA" id="ARBA00023069"/>
    </source>
</evidence>
<feature type="domain" description="Dynein heavy chain region D6 P-loop" evidence="16">
    <location>
        <begin position="3107"/>
        <end position="3226"/>
    </location>
</feature>
<feature type="domain" description="Dynein heavy chain AAA 5 extension" evidence="22">
    <location>
        <begin position="1381"/>
        <end position="1497"/>
    </location>
</feature>
<feature type="domain" description="Dynein heavy chain 3 AAA+ lid" evidence="23">
    <location>
        <begin position="1719"/>
        <end position="1809"/>
    </location>
</feature>
<gene>
    <name evidence="26" type="ORF">PECAL_3P24740</name>
</gene>
<evidence type="ECO:0000256" key="10">
    <source>
        <dbReference type="ARBA" id="ARBA00023054"/>
    </source>
</evidence>
<dbReference type="FunFam" id="3.40.50.300:FF:001275">
    <property type="entry name" value="Dynein heavy chain, putative"/>
    <property type="match status" value="1"/>
</dbReference>
<dbReference type="GO" id="GO:0030286">
    <property type="term" value="C:dynein complex"/>
    <property type="evidence" value="ECO:0007669"/>
    <property type="project" value="UniProtKB-KW"/>
</dbReference>
<evidence type="ECO:0000256" key="15">
    <source>
        <dbReference type="SAM" id="Coils"/>
    </source>
</evidence>
<keyword evidence="27" id="KW-1185">Reference proteome</keyword>
<dbReference type="InterPro" id="IPR024317">
    <property type="entry name" value="Dynein_heavy_chain_D4_dom"/>
</dbReference>
<evidence type="ECO:0000256" key="7">
    <source>
        <dbReference type="ARBA" id="ARBA00022741"/>
    </source>
</evidence>
<evidence type="ECO:0000259" key="23">
    <source>
        <dbReference type="Pfam" id="PF17857"/>
    </source>
</evidence>
<dbReference type="PANTHER" id="PTHR45703">
    <property type="entry name" value="DYNEIN HEAVY CHAIN"/>
    <property type="match status" value="1"/>
</dbReference>
<evidence type="ECO:0000259" key="18">
    <source>
        <dbReference type="Pfam" id="PF12774"/>
    </source>
</evidence>
<dbReference type="InterPro" id="IPR043157">
    <property type="entry name" value="Dynein_AAA1S"/>
</dbReference>
<dbReference type="InterPro" id="IPR024743">
    <property type="entry name" value="Dynein_HC_stalk"/>
</dbReference>
<sequence length="3737" mass="417651">MADDAENEEEEEEVVPEELIALLTSDAFGLRTYRCNAPPVQPFDGAEDEAQATLARVFAPGPWRIDGMRERRSANHDAIVKDLEEKGAESDYAKAVCPFSGVTALHACAINGYLTLFKLLVDVGKCDPTTCASGLATMMSSRLERERGADAKWMCKRRGHKPVLDFIKSLPVVEEAQKSLDVQLVSLNKVHHEAVEAAKAKAEAERLAREAEEARIAAEEKKRKEKEKAQRKVRDEIQAFDHTLRQKRKALGELDIDWKTAECGQEKSLSLLEDEQGTHKQDHNRFNAMKKKAEAVDIGSEMKKPEGLIADIDEIFNDYVMLWDLDNALDMAIAVAMDTRWGDLNTEELEETAKKLMQRCKKLPKPTKASSAFKALDKRCKEFQNSCPLITSLKTDCMKKRHWDELLEGAHATMEQTPLENPNIELSEIMALELHRPAVASVVEEATDKAVKEAKQEETLGVLEQTWAQAVWKATPYDKDASVPLLGMDEKDFEQLESDLLTLQSMVAGRYEFFKVQSTAWQLALQNVGEVVAILSELQRMWSYLEPLFIGSDEVKRELPDTAAKFKEIDTTVRNMLREARDTGNVKQACNKDGLIPLLEDITAKQDLCKKSLNEFLDSKRMQFARFYFVSESDLLDILSNGSNPPAVMKHVDKVMLATADLTLGKPDASGRPAANYWVSGVGKEFVEFTEPVKLLGKVEVYFQTILDAQCASLTAEAHKSVKRYLTSSPRTQWLQDTKKVSDGRKNSADAAQIALLVAAIYYTKESEDAMRAMEADPSLGEKPYLDFQKKTLQQLTDLIKCVMTDLDKATRTKVMCMITYDAHSRDMIEGTLRMKMYQISSFKWQSQLKMKYDAEQDRWLALILNATFDYGFEYLGNGPRLVVTPLTDRVYVTATQALNLCMGCAPAGPAGTGKTESTKDLASALGKCCYVFNCSPEMDYKSLGNIFKGLACSGSWGCFDEFNRLIPEVLSVCTVQFKAVCAGVKRVVTAQKASKKSGSPFDEQARMTTIEGDVVKLNETCGAYITMNPGYLGRSALPEGLKALFRPMTVMVPDLVMICENMLMAQGFVTSKSLASKFYTLYSLLKDLLSKQEHYDWGLRAIKSVLVVAGMLLRSDPNGEEDDILMRALRDFNIAKIVKVDEVVFFGLLNDLFPGRDPPRVVDDALQKSVDDMVAAMPDFVDDIMKLKTIQLDELLQIRHCVFVMGPPGAFKSTSWKYLAKAKRIVAGRDSFLTIKDINPKTMPTQDLYGYINMATRDWKDGLLSSILRDLSQIPDEDPKWLMLDGDLDANWIESMNSVMDDNRLLTLASNERIPLKPHMRMIFEIRDLKHATPATVSRAGILYISTDEGFQWRSMVNTWILTREESKGFTAEAKAWLTANFDEVVAPALLSIRKLLFNVAQQQTTLVNNILRLLDAFCTPDMLATEEHCQMTFSFCAAWALGSALGVADDGKDYMKVFSEWWKKTFKKRISFPGQGLIFDYWLDTENWAFESWTESPAYAQIVFNSKEANMSDVTVPTGESASVSFWLEKLLRDHHCAMLAGPSGTGKTQTIMGQLKKLDAKETLYTTINMNFFTGGLVLQASLEGVLQKKTGSLYGPPGACHMVYFIDDFNLPELDKYNTQSAISLVRQHLDYGHWYDISKLAMKTVEKCQYVAALNPTAGSMEINPRLQRHFTTFNIAMPTDVSLAIIYETFLNGHLESMFNSNAALVELVPKVIKTTLNLHKDVSENFRKTAANFHYEFNIRHVAGVFQGLLMTTPAKFKEPQVFADCWVHEAYRVYGDRLVSPEDLAKFEGLLMGQAGKGFGEFNPKRFFGDSRQPLTFCHFLEGIGEEPVYDQIHELSVLQKILDQALDEYNESNAQMDLVLFEDALNHVCRITRIINNPSGHALLVGVGGSGKKSLSRLASFICGYQTSTIQISATYGINDLKTDLQEMYKKAGIKGEGVMFLFTDAEITNERFLVYLNDLLGSADIAGLYAQDEKDEVIGSVTKKAKAAGFAPEPGPVYDFFLQEVRRNLHVCLCCSPVGPDFSTRCQRFPALVNCTVIDWFQPWPEQALYSVGCKFLEAIEDLGGDAVRAQLQTFMPELAGSTNAMATTFKQMEGRFVYTTPKSYLELLKLYSELLARKRAENDTASLRLQNGIKKLEETTAVVDVLKESIAGDVADAEEKKATSDKIAKVCAAEKEVVEMETENANIEEKKVTKIAADVKEKKESAEADLAQAEPAVEAAMAALDTLDVKDLQMCKTMSKPPPGVDDVFNACLVLLASYDPAVPVQKSGKVKDKDRTWDCAKKVFLKDPKVFLDNLKSFKTGFEEGKVPAVNFKEVRMYLAMEHFKPDIIAGKNSAAGGLCNWCINIVIYYDVVSMVEPKKKLVRDSIAQLDAAQNQLADVKAKVKALEEKLQQLMIELNEANAIKAAAEATVEKGMTKLGLAERLINALSSENARWNQSVKDLGVARDLLVGDTLLSAAFISYIGPFTKQYRTKLLDEEWLPRLLTPKKGVPVPMSKSANPLSALTNDSEVALWQTCKLPADPVSTENGSIVERSTRWPLLIDPQLQGVAWVKAQNSKDPQKMLRVARLGTKQLLPTLKECLVGGLPMLVENMGEQIEASIMPAVQRAKMKRGGRFFLKLGEDEIEYHDEFRMFLQTKLSNPHYPPEIQAECTLVNFTVTPAGLEDQLLALVVSKERPDLAKQKKQLVQQENQFKIKMIELEDEILARLAAAEGDITEDKDLIEGLEAAKMTSNDINEKLAIGRKTTESINNTSERFRLVARRGSQIFFIMNELVKIHTYYIYSLNAFVVVFLKGIEDVQALDKPKEEKKKGGLLSRFKKAAKKVVKMQRFPWSRDILGEASHADEVDHDLLMKLLMGGGKKKAAAKCKEGDLVECDLCVGTVKAVVRDGAAYVLEKQDKTGFLVMPSASCEKFVDYPARCTKLIDMCTSVCFNYVRRGLFERDKLMVSSLFVMTLQIADAKLKSEYMMTLLEGRGESGEPAPEGVASWLPELVWPKVRALQKDQKQVPLFATLMQAIEEDPAAWDAWYNSPQPEQTPPPGGDALSTFEVVMLLGAMRGDRVTMGMQKYISECYGDNYVFQPPFDMRQAYTESTASTPMFFVLFPGVDPTVWIEEIGEKFGFTTAKNNFINISMGQGQEAPAEAMIEKMAQEGGWILLQNLHLMQSWLPRLERKLEVCSEHAHQDFRCYVNAEPPGFSYQKNIPESLLQGCIKISNEAPSDIKSNIERAWAPFDQARLEESSMPVEFRACLFGLCFFHGVMLGRKRFGQQGWSRGYGFNMGDLSICADVLQNYLEENGGVVPWEDLRYIFGEIMYGGHITDFWDRKTNNTYLEVSFHDGLLKQAELGHGFNSPDPQTCTTAAGYLKHLDTLPAESPLIYGLHMNSEIAYLNNATSSLLSTILRLKAGGGGGGGSGGGNISAIIEELEGKLPPLFDMIDLNDKAQPIIKGKDGPYIVVLLQEAGRMNVLTGEIARSLDELRKGLLGQLNMSQKMEDLLSALAIKQVPGRNPFHTASWEKFAWPSMKGLQDWFADLILRCGQLTEWCAIDGLQTPISVWFPGLFNPTAFLTGIKQVTARLNSLALDKMATETHVTAFNGPEECGERLPEGMYIHGLFCEGAQWGECENEKFDYVEDSTVQCAGILRESKPKELLPPMPIIYVKAVQVQPSWDPQSVGYIRPEPDLYNCPVYLTTFRGPTWVFVATLKTDKPASHWVLRGVALVAQLD</sequence>
<dbReference type="SUPFAM" id="SSF52540">
    <property type="entry name" value="P-loop containing nucleoside triphosphate hydrolases"/>
    <property type="match status" value="4"/>
</dbReference>
<dbReference type="PANTHER" id="PTHR45703:SF8">
    <property type="entry name" value="DYNEINS HEAVY CHAIN"/>
    <property type="match status" value="1"/>
</dbReference>
<dbReference type="Pfam" id="PF08393">
    <property type="entry name" value="DHC_N2"/>
    <property type="match status" value="1"/>
</dbReference>
<dbReference type="Proteomes" id="UP000789595">
    <property type="component" value="Unassembled WGS sequence"/>
</dbReference>
<evidence type="ECO:0000256" key="1">
    <source>
        <dbReference type="ARBA" id="ARBA00004430"/>
    </source>
</evidence>
<dbReference type="Gene3D" id="1.10.8.710">
    <property type="match status" value="1"/>
</dbReference>
<dbReference type="Gene3D" id="6.10.140.1060">
    <property type="match status" value="1"/>
</dbReference>
<dbReference type="Gene3D" id="1.10.8.1220">
    <property type="match status" value="1"/>
</dbReference>
<dbReference type="FunFam" id="3.40.50.300:FF:000049">
    <property type="entry name" value="Dynein, axonemal, heavy chain 5"/>
    <property type="match status" value="1"/>
</dbReference>
<dbReference type="InterPro" id="IPR042228">
    <property type="entry name" value="Dynein_linker_3"/>
</dbReference>
<evidence type="ECO:0000256" key="14">
    <source>
        <dbReference type="ARBA" id="ARBA00023273"/>
    </source>
</evidence>
<dbReference type="Pfam" id="PF12780">
    <property type="entry name" value="AAA_8"/>
    <property type="match status" value="1"/>
</dbReference>
<proteinExistence type="inferred from homology"/>
<dbReference type="Pfam" id="PF18198">
    <property type="entry name" value="AAA_lid_11"/>
    <property type="match status" value="1"/>
</dbReference>
<dbReference type="Pfam" id="PF12781">
    <property type="entry name" value="AAA_9"/>
    <property type="match status" value="1"/>
</dbReference>
<dbReference type="InterPro" id="IPR041466">
    <property type="entry name" value="Dynein_AAA5_ext"/>
</dbReference>
<dbReference type="FunFam" id="1.10.8.710:FF:000007">
    <property type="entry name" value="Putative dynein heavy chain"/>
    <property type="match status" value="1"/>
</dbReference>
<dbReference type="InterPro" id="IPR041658">
    <property type="entry name" value="AAA_lid_11"/>
</dbReference>
<evidence type="ECO:0000256" key="6">
    <source>
        <dbReference type="ARBA" id="ARBA00022737"/>
    </source>
</evidence>
<dbReference type="InterPro" id="IPR013602">
    <property type="entry name" value="Dynein_heavy_linker"/>
</dbReference>
<dbReference type="Pfam" id="PF18199">
    <property type="entry name" value="Dynein_C"/>
    <property type="match status" value="1"/>
</dbReference>
<evidence type="ECO:0000259" key="20">
    <source>
        <dbReference type="Pfam" id="PF12780"/>
    </source>
</evidence>
<dbReference type="InterPro" id="IPR042222">
    <property type="entry name" value="Dynein_2_N"/>
</dbReference>
<dbReference type="GO" id="GO:0005524">
    <property type="term" value="F:ATP binding"/>
    <property type="evidence" value="ECO:0007669"/>
    <property type="project" value="UniProtKB-KW"/>
</dbReference>
<dbReference type="GO" id="GO:0005930">
    <property type="term" value="C:axoneme"/>
    <property type="evidence" value="ECO:0007669"/>
    <property type="project" value="UniProtKB-SubCell"/>
</dbReference>
<evidence type="ECO:0000259" key="16">
    <source>
        <dbReference type="Pfam" id="PF03028"/>
    </source>
</evidence>
<dbReference type="Gene3D" id="1.20.1270.280">
    <property type="match status" value="1"/>
</dbReference>
<dbReference type="GO" id="GO:0005874">
    <property type="term" value="C:microtubule"/>
    <property type="evidence" value="ECO:0007669"/>
    <property type="project" value="UniProtKB-KW"/>
</dbReference>
<dbReference type="InterPro" id="IPR004273">
    <property type="entry name" value="Dynein_heavy_D6_P-loop"/>
</dbReference>
<keyword evidence="6" id="KW-0677">Repeat</keyword>
<comment type="similarity">
    <text evidence="2">Belongs to the dynein heavy chain family.</text>
</comment>
<evidence type="ECO:0000256" key="12">
    <source>
        <dbReference type="ARBA" id="ARBA00023175"/>
    </source>
</evidence>
<dbReference type="FunFam" id="3.40.50.300:FF:002141">
    <property type="entry name" value="Dynein heavy chain"/>
    <property type="match status" value="1"/>
</dbReference>
<dbReference type="Gene3D" id="1.20.920.20">
    <property type="match status" value="1"/>
</dbReference>
<evidence type="ECO:0000256" key="4">
    <source>
        <dbReference type="ARBA" id="ARBA00022490"/>
    </source>
</evidence>
<keyword evidence="3" id="KW-0880">Kelch repeat</keyword>
<evidence type="ECO:0000256" key="2">
    <source>
        <dbReference type="ARBA" id="ARBA00008887"/>
    </source>
</evidence>
<dbReference type="Pfam" id="PF12774">
    <property type="entry name" value="AAA_6"/>
    <property type="match status" value="1"/>
</dbReference>
<dbReference type="FunFam" id="3.40.50.300:FF:000738">
    <property type="entry name" value="Dynein heavy chain axonemal"/>
    <property type="match status" value="1"/>
</dbReference>
<dbReference type="OrthoDB" id="424310at2759"/>
<dbReference type="GO" id="GO:0007018">
    <property type="term" value="P:microtubule-based movement"/>
    <property type="evidence" value="ECO:0007669"/>
    <property type="project" value="InterPro"/>
</dbReference>
<evidence type="ECO:0000313" key="27">
    <source>
        <dbReference type="Proteomes" id="UP000789595"/>
    </source>
</evidence>
<evidence type="ECO:0000259" key="19">
    <source>
        <dbReference type="Pfam" id="PF12777"/>
    </source>
</evidence>
<feature type="domain" description="Dynein heavy chain hydrolytic ATP-binding dynein motor region" evidence="18">
    <location>
        <begin position="871"/>
        <end position="1214"/>
    </location>
</feature>
<dbReference type="EMBL" id="CAKKNE010000003">
    <property type="protein sequence ID" value="CAH0372475.1"/>
    <property type="molecule type" value="Genomic_DNA"/>
</dbReference>
<evidence type="ECO:0000259" key="25">
    <source>
        <dbReference type="Pfam" id="PF18199"/>
    </source>
</evidence>
<keyword evidence="5" id="KW-0493">Microtubule</keyword>
<accession>A0A8J2WZL2</accession>
<dbReference type="Pfam" id="PF17857">
    <property type="entry name" value="AAA_lid_1"/>
    <property type="match status" value="1"/>
</dbReference>
<reference evidence="26" key="1">
    <citation type="submission" date="2021-11" db="EMBL/GenBank/DDBJ databases">
        <authorList>
            <consortium name="Genoscope - CEA"/>
            <person name="William W."/>
        </authorList>
    </citation>
    <scope>NUCLEOTIDE SEQUENCE</scope>
</reference>
<keyword evidence="7" id="KW-0547">Nucleotide-binding</keyword>
<dbReference type="InterPro" id="IPR035706">
    <property type="entry name" value="AAA_9"/>
</dbReference>
<evidence type="ECO:0000259" key="22">
    <source>
        <dbReference type="Pfam" id="PF17852"/>
    </source>
</evidence>
<evidence type="ECO:0000256" key="8">
    <source>
        <dbReference type="ARBA" id="ARBA00022840"/>
    </source>
</evidence>
<dbReference type="Gene3D" id="3.10.490.20">
    <property type="match status" value="1"/>
</dbReference>
<dbReference type="InterPro" id="IPR041228">
    <property type="entry name" value="Dynein_C"/>
</dbReference>
<dbReference type="GO" id="GO:0045505">
    <property type="term" value="F:dynein intermediate chain binding"/>
    <property type="evidence" value="ECO:0007669"/>
    <property type="project" value="InterPro"/>
</dbReference>
<dbReference type="Pfam" id="PF17852">
    <property type="entry name" value="Dynein_AAA_lid"/>
    <property type="match status" value="1"/>
</dbReference>
<organism evidence="26 27">
    <name type="scientific">Pelagomonas calceolata</name>
    <dbReference type="NCBI Taxonomy" id="35677"/>
    <lineage>
        <taxon>Eukaryota</taxon>
        <taxon>Sar</taxon>
        <taxon>Stramenopiles</taxon>
        <taxon>Ochrophyta</taxon>
        <taxon>Pelagophyceae</taxon>
        <taxon>Pelagomonadales</taxon>
        <taxon>Pelagomonadaceae</taxon>
        <taxon>Pelagomonas</taxon>
    </lineage>
</organism>
<feature type="coiled-coil region" evidence="15">
    <location>
        <begin position="2375"/>
        <end position="2423"/>
    </location>
</feature>
<dbReference type="Gene3D" id="1.20.140.100">
    <property type="entry name" value="Dynein heavy chain, N-terminal domain 2"/>
    <property type="match status" value="1"/>
</dbReference>
<keyword evidence="12" id="KW-0505">Motor protein</keyword>
<dbReference type="Pfam" id="PF12775">
    <property type="entry name" value="AAA_7"/>
    <property type="match status" value="1"/>
</dbReference>